<proteinExistence type="predicted"/>
<dbReference type="InterPro" id="IPR003034">
    <property type="entry name" value="SAP_dom"/>
</dbReference>
<dbReference type="Proteomes" id="UP001557470">
    <property type="component" value="Unassembled WGS sequence"/>
</dbReference>
<protein>
    <recommendedName>
        <fullName evidence="4">SAP domain-containing protein</fullName>
    </recommendedName>
</protein>
<organism evidence="5 6">
    <name type="scientific">Umbra pygmaea</name>
    <name type="common">Eastern mudminnow</name>
    <dbReference type="NCBI Taxonomy" id="75934"/>
    <lineage>
        <taxon>Eukaryota</taxon>
        <taxon>Metazoa</taxon>
        <taxon>Chordata</taxon>
        <taxon>Craniata</taxon>
        <taxon>Vertebrata</taxon>
        <taxon>Euteleostomi</taxon>
        <taxon>Actinopterygii</taxon>
        <taxon>Neopterygii</taxon>
        <taxon>Teleostei</taxon>
        <taxon>Protacanthopterygii</taxon>
        <taxon>Esociformes</taxon>
        <taxon>Umbridae</taxon>
        <taxon>Umbra</taxon>
    </lineage>
</organism>
<dbReference type="EMBL" id="JAGEUA010000006">
    <property type="protein sequence ID" value="KAL0973879.1"/>
    <property type="molecule type" value="Genomic_DNA"/>
</dbReference>
<dbReference type="InterPro" id="IPR043136">
    <property type="entry name" value="B30.2/SPRY_sf"/>
</dbReference>
<accession>A0ABD0WK14</accession>
<comment type="caution">
    <text evidence="5">The sequence shown here is derived from an EMBL/GenBank/DDBJ whole genome shotgun (WGS) entry which is preliminary data.</text>
</comment>
<dbReference type="PROSITE" id="PS50800">
    <property type="entry name" value="SAP"/>
    <property type="match status" value="1"/>
</dbReference>
<dbReference type="InterPro" id="IPR013320">
    <property type="entry name" value="ConA-like_dom_sf"/>
</dbReference>
<dbReference type="PANTHER" id="PTHR12381:SF66">
    <property type="entry name" value="HETEROGENEOUS NUCLEAR RIBONUCLEOPROTEIN U-LIKE PROTEIN 2"/>
    <property type="match status" value="1"/>
</dbReference>
<evidence type="ECO:0000259" key="4">
    <source>
        <dbReference type="PROSITE" id="PS50800"/>
    </source>
</evidence>
<dbReference type="PANTHER" id="PTHR12381">
    <property type="entry name" value="HETEROGENEOUS NUCLEAR RIBONUCLEOPROTEIN U FAMILY MEMBER"/>
    <property type="match status" value="1"/>
</dbReference>
<dbReference type="Gene3D" id="1.10.720.30">
    <property type="entry name" value="SAP domain"/>
    <property type="match status" value="1"/>
</dbReference>
<dbReference type="Pfam" id="PF13671">
    <property type="entry name" value="AAA_33"/>
    <property type="match status" value="1"/>
</dbReference>
<dbReference type="Gene3D" id="3.40.50.300">
    <property type="entry name" value="P-loop containing nucleotide triphosphate hydrolases"/>
    <property type="match status" value="1"/>
</dbReference>
<dbReference type="InterPro" id="IPR035778">
    <property type="entry name" value="SPRY_hnRNP_U"/>
</dbReference>
<feature type="region of interest" description="Disordered" evidence="3">
    <location>
        <begin position="702"/>
        <end position="730"/>
    </location>
</feature>
<dbReference type="InterPro" id="IPR003877">
    <property type="entry name" value="SPRY_dom"/>
</dbReference>
<evidence type="ECO:0000256" key="3">
    <source>
        <dbReference type="SAM" id="MobiDB-lite"/>
    </source>
</evidence>
<dbReference type="SMART" id="SM00513">
    <property type="entry name" value="SAP"/>
    <property type="match status" value="1"/>
</dbReference>
<sequence>MKQSEVKKLKVAELRAMLKERGLDSKGLKAELVLRLMSAIDAELYAPELSQQVQDMGVTGTGENSTTEHDQSSRLRTPTVSAMEKQIPLLTKEKQDAAHNEVSAITTAKLDNVSTSELKDAHVISTCNIIMCAETPTDEEGLMGQASYNKDCQKDARIVENNMREQVTQDNDQDRQTEETAKHAVFEWATFIQKTETTASLTSIPSNNISLMDDQDRETNILVVGQTKDHKAPAGENSPNRSQTRDRTSHHTEFQQEADREKIPGGEHTHGVKRPAVGETRGRAYYEFKEEIQYKRAKPPPPQTDQGGVVVKEDEGRVSLDAYGSDLHFEVARDGCSGQPRFWEYCPLLWAGCRLTHGTHHGRVAFEARFDKKLMPHTLDAEDTEPHGLRVGWSAADWNSSMMLGDVDLSYGYDARGIKVTSGKEEDFGELLSEGDVIGCYASFSKEGGADLFFHKNGRPMGMAFQLSPAALRGCVLYPHVLCKNTSVTLNLNPSSPPWYPSPPGYTSISLLPAEHRCRGPTPPTSKLQCEVVMMVGLPGSGKTHWAMAHMKQHPEKRYTLLGTAGLLPCMKGQGGRQSRLQQASRCLTELIKVAAQNPRNYILDQPNVHPSAQRQRLLWFGGFRRSAVVVFPSKEEWMRRLQKQQEEEGDEIPENDLHKVKVSCTLPEHGELLENVLFVELAREEAQALLEEYKKEAKSLLPPVASAPKRKKPHNQRNDSSNRHQIYPYGPGFRRMAKREYNPVYKGRPDGEYNSASDLKGWDRTWFNQTPYSFSPQSYWGPQLPRYWSQGYQDQWYYGNKTQGYQDQGYYGNNNYAYGSYQGYW</sequence>
<dbReference type="SUPFAM" id="SSF52540">
    <property type="entry name" value="P-loop containing nucleoside triphosphate hydrolases"/>
    <property type="match status" value="1"/>
</dbReference>
<dbReference type="CDD" id="cd12884">
    <property type="entry name" value="SPRY_hnRNP"/>
    <property type="match status" value="1"/>
</dbReference>
<feature type="compositionally biased region" description="Basic and acidic residues" evidence="3">
    <location>
        <begin position="243"/>
        <end position="270"/>
    </location>
</feature>
<reference evidence="5 6" key="1">
    <citation type="submission" date="2024-06" db="EMBL/GenBank/DDBJ databases">
        <authorList>
            <person name="Pan Q."/>
            <person name="Wen M."/>
            <person name="Jouanno E."/>
            <person name="Zahm M."/>
            <person name="Klopp C."/>
            <person name="Cabau C."/>
            <person name="Louis A."/>
            <person name="Berthelot C."/>
            <person name="Parey E."/>
            <person name="Roest Crollius H."/>
            <person name="Montfort J."/>
            <person name="Robinson-Rechavi M."/>
            <person name="Bouchez O."/>
            <person name="Lampietro C."/>
            <person name="Lopez Roques C."/>
            <person name="Donnadieu C."/>
            <person name="Postlethwait J."/>
            <person name="Bobe J."/>
            <person name="Verreycken H."/>
            <person name="Guiguen Y."/>
        </authorList>
    </citation>
    <scope>NUCLEOTIDE SEQUENCE [LARGE SCALE GENOMIC DNA]</scope>
    <source>
        <strain evidence="5">Up_M1</strain>
        <tissue evidence="5">Testis</tissue>
    </source>
</reference>
<feature type="region of interest" description="Disordered" evidence="3">
    <location>
        <begin position="226"/>
        <end position="278"/>
    </location>
</feature>
<evidence type="ECO:0000313" key="6">
    <source>
        <dbReference type="Proteomes" id="UP001557470"/>
    </source>
</evidence>
<name>A0ABD0WK14_UMBPY</name>
<keyword evidence="2" id="KW-0539">Nucleus</keyword>
<dbReference type="InterPro" id="IPR027417">
    <property type="entry name" value="P-loop_NTPase"/>
</dbReference>
<dbReference type="GO" id="GO:0005634">
    <property type="term" value="C:nucleus"/>
    <property type="evidence" value="ECO:0007669"/>
    <property type="project" value="UniProtKB-SubCell"/>
</dbReference>
<dbReference type="Gene3D" id="2.60.120.920">
    <property type="match status" value="1"/>
</dbReference>
<dbReference type="AlphaFoldDB" id="A0ABD0WK14"/>
<feature type="domain" description="SAP" evidence="4">
    <location>
        <begin position="6"/>
        <end position="40"/>
    </location>
</feature>
<keyword evidence="6" id="KW-1185">Reference proteome</keyword>
<comment type="subcellular location">
    <subcellularLocation>
        <location evidence="1">Nucleus</location>
    </subcellularLocation>
</comment>
<dbReference type="SUPFAM" id="SSF49899">
    <property type="entry name" value="Concanavalin A-like lectins/glucanases"/>
    <property type="match status" value="1"/>
</dbReference>
<dbReference type="Pfam" id="PF02037">
    <property type="entry name" value="SAP"/>
    <property type="match status" value="1"/>
</dbReference>
<dbReference type="SMART" id="SM00449">
    <property type="entry name" value="SPRY"/>
    <property type="match status" value="1"/>
</dbReference>
<evidence type="ECO:0000313" key="5">
    <source>
        <dbReference type="EMBL" id="KAL0973879.1"/>
    </source>
</evidence>
<evidence type="ECO:0000256" key="1">
    <source>
        <dbReference type="ARBA" id="ARBA00004123"/>
    </source>
</evidence>
<dbReference type="InterPro" id="IPR036361">
    <property type="entry name" value="SAP_dom_sf"/>
</dbReference>
<evidence type="ECO:0000256" key="2">
    <source>
        <dbReference type="ARBA" id="ARBA00023242"/>
    </source>
</evidence>
<dbReference type="SUPFAM" id="SSF68906">
    <property type="entry name" value="SAP domain"/>
    <property type="match status" value="1"/>
</dbReference>
<gene>
    <name evidence="5" type="ORF">UPYG_G00212340</name>
</gene>
<feature type="region of interest" description="Disordered" evidence="3">
    <location>
        <begin position="57"/>
        <end position="78"/>
    </location>
</feature>
<dbReference type="Pfam" id="PF00622">
    <property type="entry name" value="SPRY"/>
    <property type="match status" value="1"/>
</dbReference>